<evidence type="ECO:0000259" key="5">
    <source>
        <dbReference type="PROSITE" id="PS50977"/>
    </source>
</evidence>
<dbReference type="PROSITE" id="PS50977">
    <property type="entry name" value="HTH_TETR_2"/>
    <property type="match status" value="1"/>
</dbReference>
<dbReference type="InterPro" id="IPR009057">
    <property type="entry name" value="Homeodomain-like_sf"/>
</dbReference>
<dbReference type="PANTHER" id="PTHR30055:SF234">
    <property type="entry name" value="HTH-TYPE TRANSCRIPTIONAL REGULATOR BETI"/>
    <property type="match status" value="1"/>
</dbReference>
<feature type="DNA-binding region" description="H-T-H motif" evidence="4">
    <location>
        <begin position="36"/>
        <end position="55"/>
    </location>
</feature>
<evidence type="ECO:0000256" key="2">
    <source>
        <dbReference type="ARBA" id="ARBA00023125"/>
    </source>
</evidence>
<dbReference type="RefSeq" id="WP_129399532.1">
    <property type="nucleotide sequence ID" value="NZ_SDWT01000001.1"/>
</dbReference>
<dbReference type="AlphaFoldDB" id="A0A4Q2S1I6"/>
<keyword evidence="3" id="KW-0804">Transcription</keyword>
<organism evidence="6 7">
    <name type="scientific">Nocardioides oleivorans</name>
    <dbReference type="NCBI Taxonomy" id="273676"/>
    <lineage>
        <taxon>Bacteria</taxon>
        <taxon>Bacillati</taxon>
        <taxon>Actinomycetota</taxon>
        <taxon>Actinomycetes</taxon>
        <taxon>Propionibacteriales</taxon>
        <taxon>Nocardioidaceae</taxon>
        <taxon>Nocardioides</taxon>
    </lineage>
</organism>
<evidence type="ECO:0000256" key="1">
    <source>
        <dbReference type="ARBA" id="ARBA00023015"/>
    </source>
</evidence>
<dbReference type="GO" id="GO:0003700">
    <property type="term" value="F:DNA-binding transcription factor activity"/>
    <property type="evidence" value="ECO:0007669"/>
    <property type="project" value="TreeGrafter"/>
</dbReference>
<dbReference type="EMBL" id="SDWT01000001">
    <property type="protein sequence ID" value="RYB94179.1"/>
    <property type="molecule type" value="Genomic_DNA"/>
</dbReference>
<dbReference type="PRINTS" id="PR00455">
    <property type="entry name" value="HTHTETR"/>
</dbReference>
<evidence type="ECO:0000256" key="3">
    <source>
        <dbReference type="ARBA" id="ARBA00023163"/>
    </source>
</evidence>
<dbReference type="Pfam" id="PF00440">
    <property type="entry name" value="TetR_N"/>
    <property type="match status" value="1"/>
</dbReference>
<feature type="domain" description="HTH tetR-type" evidence="5">
    <location>
        <begin position="13"/>
        <end position="73"/>
    </location>
</feature>
<dbReference type="PANTHER" id="PTHR30055">
    <property type="entry name" value="HTH-TYPE TRANSCRIPTIONAL REGULATOR RUTR"/>
    <property type="match status" value="1"/>
</dbReference>
<comment type="caution">
    <text evidence="6">The sequence shown here is derived from an EMBL/GenBank/DDBJ whole genome shotgun (WGS) entry which is preliminary data.</text>
</comment>
<proteinExistence type="predicted"/>
<keyword evidence="1" id="KW-0805">Transcription regulation</keyword>
<sequence length="230" mass="24717">MTATDDDPGTQRDQRHRAIVDAARSLATEHGAHGFTVDRVAEVAGVSRRTVFNHFTGVDQLLVAVCEEVLTEVTTELLDGVDRLTADLPAGAEGHHRALDALGEAAREVDLAAAIVTINHVLGEPGPQDVRAAGISRSAFELVGSRLRERLLARAPGLDPLDLELTLCLLTNGLALIAGYWLQHHPSMTYDVPPGARTDWDVLLDRLLHRLRVGHAGATTTTPERPAPHG</sequence>
<dbReference type="SUPFAM" id="SSF46689">
    <property type="entry name" value="Homeodomain-like"/>
    <property type="match status" value="1"/>
</dbReference>
<dbReference type="Proteomes" id="UP000294071">
    <property type="component" value="Unassembled WGS sequence"/>
</dbReference>
<accession>A0A4Q2S1I6</accession>
<protein>
    <submittedName>
        <fullName evidence="6">TetR/AcrR family transcriptional regulator</fullName>
    </submittedName>
</protein>
<gene>
    <name evidence="6" type="ORF">EUA93_07385</name>
</gene>
<reference evidence="6 7" key="1">
    <citation type="submission" date="2019-01" db="EMBL/GenBank/DDBJ databases">
        <title>Novel species of Nocardioides.</title>
        <authorList>
            <person name="Liu Q."/>
            <person name="Xin Y.-H."/>
        </authorList>
    </citation>
    <scope>NUCLEOTIDE SEQUENCE [LARGE SCALE GENOMIC DNA]</scope>
    <source>
        <strain evidence="6 7">CGMCC 4.6882</strain>
    </source>
</reference>
<keyword evidence="2 4" id="KW-0238">DNA-binding</keyword>
<keyword evidence="7" id="KW-1185">Reference proteome</keyword>
<dbReference type="Gene3D" id="1.10.357.10">
    <property type="entry name" value="Tetracycline Repressor, domain 2"/>
    <property type="match status" value="1"/>
</dbReference>
<evidence type="ECO:0000313" key="7">
    <source>
        <dbReference type="Proteomes" id="UP000294071"/>
    </source>
</evidence>
<evidence type="ECO:0000313" key="6">
    <source>
        <dbReference type="EMBL" id="RYB94179.1"/>
    </source>
</evidence>
<dbReference type="OrthoDB" id="8688418at2"/>
<dbReference type="InterPro" id="IPR050109">
    <property type="entry name" value="HTH-type_TetR-like_transc_reg"/>
</dbReference>
<dbReference type="InterPro" id="IPR001647">
    <property type="entry name" value="HTH_TetR"/>
</dbReference>
<evidence type="ECO:0000256" key="4">
    <source>
        <dbReference type="PROSITE-ProRule" id="PRU00335"/>
    </source>
</evidence>
<name>A0A4Q2S1I6_9ACTN</name>
<dbReference type="GO" id="GO:0000976">
    <property type="term" value="F:transcription cis-regulatory region binding"/>
    <property type="evidence" value="ECO:0007669"/>
    <property type="project" value="TreeGrafter"/>
</dbReference>